<dbReference type="SUPFAM" id="SSF55298">
    <property type="entry name" value="YjgF-like"/>
    <property type="match status" value="1"/>
</dbReference>
<dbReference type="Pfam" id="PF01042">
    <property type="entry name" value="Ribonuc_L-PSP"/>
    <property type="match status" value="1"/>
</dbReference>
<organism evidence="1 2">
    <name type="scientific">Variibacter gotjawalensis</name>
    <dbReference type="NCBI Taxonomy" id="1333996"/>
    <lineage>
        <taxon>Bacteria</taxon>
        <taxon>Pseudomonadati</taxon>
        <taxon>Pseudomonadota</taxon>
        <taxon>Alphaproteobacteria</taxon>
        <taxon>Hyphomicrobiales</taxon>
        <taxon>Nitrobacteraceae</taxon>
        <taxon>Variibacter</taxon>
    </lineage>
</organism>
<protein>
    <submittedName>
        <fullName evidence="1">RutC family protein YjgH</fullName>
    </submittedName>
</protein>
<keyword evidence="2" id="KW-1185">Reference proteome</keyword>
<dbReference type="InterPro" id="IPR006175">
    <property type="entry name" value="YjgF/YER057c/UK114"/>
</dbReference>
<evidence type="ECO:0000313" key="1">
    <source>
        <dbReference type="EMBL" id="BAT59866.1"/>
    </source>
</evidence>
<dbReference type="AlphaFoldDB" id="A0A0S3PV78"/>
<evidence type="ECO:0000313" key="2">
    <source>
        <dbReference type="Proteomes" id="UP000236884"/>
    </source>
</evidence>
<dbReference type="InterPro" id="IPR035959">
    <property type="entry name" value="RutC-like_sf"/>
</dbReference>
<dbReference type="PANTHER" id="PTHR11803:SF39">
    <property type="entry name" value="2-IMINOBUTANOATE_2-IMINOPROPANOATE DEAMINASE"/>
    <property type="match status" value="1"/>
</dbReference>
<dbReference type="Gene3D" id="3.30.1330.40">
    <property type="entry name" value="RutC-like"/>
    <property type="match status" value="1"/>
</dbReference>
<name>A0A0S3PV78_9BRAD</name>
<dbReference type="RefSeq" id="WP_157746745.1">
    <property type="nucleotide sequence ID" value="NZ_AP014946.1"/>
</dbReference>
<dbReference type="PANTHER" id="PTHR11803">
    <property type="entry name" value="2-IMINOBUTANOATE/2-IMINOPROPANOATE DEAMINASE RIDA"/>
    <property type="match status" value="1"/>
</dbReference>
<dbReference type="CDD" id="cd00448">
    <property type="entry name" value="YjgF_YER057c_UK114_family"/>
    <property type="match status" value="1"/>
</dbReference>
<accession>A0A0S3PV78</accession>
<proteinExistence type="predicted"/>
<dbReference type="GO" id="GO:0005829">
    <property type="term" value="C:cytosol"/>
    <property type="evidence" value="ECO:0007669"/>
    <property type="project" value="TreeGrafter"/>
</dbReference>
<dbReference type="GO" id="GO:0019239">
    <property type="term" value="F:deaminase activity"/>
    <property type="evidence" value="ECO:0007669"/>
    <property type="project" value="TreeGrafter"/>
</dbReference>
<reference evidence="1 2" key="1">
    <citation type="submission" date="2015-08" db="EMBL/GenBank/DDBJ databases">
        <title>Investigation of the bacterial diversity of lava forest soil.</title>
        <authorList>
            <person name="Lee J.S."/>
        </authorList>
    </citation>
    <scope>NUCLEOTIDE SEQUENCE [LARGE SCALE GENOMIC DNA]</scope>
    <source>
        <strain evidence="1 2">GJW-30</strain>
    </source>
</reference>
<dbReference type="EMBL" id="AP014946">
    <property type="protein sequence ID" value="BAT59866.1"/>
    <property type="molecule type" value="Genomic_DNA"/>
</dbReference>
<dbReference type="Proteomes" id="UP000236884">
    <property type="component" value="Chromosome"/>
</dbReference>
<sequence>MGAKFLNPDGMSKPTGYTHVVEVSGTGRTIYIAGQLGLRADGSLGEDFRTQAEQAFKNLETAMAAVGGGLEHIVKVTYFLVDIGYLPVMREIRNHHFTKGPLPASTAVAITALALPSAVFEVEAIAFIPS</sequence>
<dbReference type="KEGG" id="vgo:GJW-30_1_02401"/>
<gene>
    <name evidence="1" type="primary">yjgH</name>
    <name evidence="1" type="ORF">GJW-30_1_02401</name>
</gene>